<reference evidence="1 2" key="1">
    <citation type="submission" date="2018-11" db="EMBL/GenBank/DDBJ databases">
        <authorList>
            <consortium name="Pathogen Informatics"/>
        </authorList>
    </citation>
    <scope>NUCLEOTIDE SEQUENCE [LARGE SCALE GENOMIC DNA]</scope>
    <source>
        <strain evidence="1 2">Zambia</strain>
    </source>
</reference>
<keyword evidence="2" id="KW-1185">Reference proteome</keyword>
<evidence type="ECO:0000313" key="2">
    <source>
        <dbReference type="Proteomes" id="UP000277204"/>
    </source>
</evidence>
<name>A0A183MGM3_9TREM</name>
<dbReference type="Proteomes" id="UP000277204">
    <property type="component" value="Unassembled WGS sequence"/>
</dbReference>
<dbReference type="EMBL" id="UZAI01016892">
    <property type="protein sequence ID" value="VDP17700.1"/>
    <property type="molecule type" value="Genomic_DNA"/>
</dbReference>
<accession>A0A183MGM3</accession>
<organism evidence="1 2">
    <name type="scientific">Schistosoma margrebowiei</name>
    <dbReference type="NCBI Taxonomy" id="48269"/>
    <lineage>
        <taxon>Eukaryota</taxon>
        <taxon>Metazoa</taxon>
        <taxon>Spiralia</taxon>
        <taxon>Lophotrochozoa</taxon>
        <taxon>Platyhelminthes</taxon>
        <taxon>Trematoda</taxon>
        <taxon>Digenea</taxon>
        <taxon>Strigeidida</taxon>
        <taxon>Schistosomatoidea</taxon>
        <taxon>Schistosomatidae</taxon>
        <taxon>Schistosoma</taxon>
    </lineage>
</organism>
<evidence type="ECO:0000313" key="1">
    <source>
        <dbReference type="EMBL" id="VDP17700.1"/>
    </source>
</evidence>
<protein>
    <submittedName>
        <fullName evidence="1">Uncharacterized protein</fullName>
    </submittedName>
</protein>
<gene>
    <name evidence="1" type="ORF">SMRZ_LOCUS15198</name>
</gene>
<dbReference type="AlphaFoldDB" id="A0A183MGM3"/>
<sequence>MDFSKSKEKRKTNEHNTSRNGDRHEKNEQKLDRTRKILHWKSSNLTQTMFNYVCLFLSYSLLWSIQCEHQEFSSFTNTTKSTSVADNRSIQIKGILPGVGLFIGILFILILLIKCCKPDKLNNNMSRNKILFSHHDETKIWSTNLENETTQEYDDLQNDNDEYNCNENTITNSSAYIMQSIDDDTSSLDLETQEMDKNKWCTMSNNVTSFTMEKKQT</sequence>
<proteinExistence type="predicted"/>